<organism evidence="1 2">
    <name type="scientific">Nonomuraea fuscirosea</name>
    <dbReference type="NCBI Taxonomy" id="1291556"/>
    <lineage>
        <taxon>Bacteria</taxon>
        <taxon>Bacillati</taxon>
        <taxon>Actinomycetota</taxon>
        <taxon>Actinomycetes</taxon>
        <taxon>Streptosporangiales</taxon>
        <taxon>Streptosporangiaceae</taxon>
        <taxon>Nonomuraea</taxon>
    </lineage>
</organism>
<dbReference type="InterPro" id="IPR038056">
    <property type="entry name" value="YjbR-like_sf"/>
</dbReference>
<dbReference type="AlphaFoldDB" id="A0A2T0N4T6"/>
<dbReference type="EMBL" id="PVNG01000004">
    <property type="protein sequence ID" value="PRX67386.1"/>
    <property type="molecule type" value="Genomic_DNA"/>
</dbReference>
<accession>A0A2T0N4T6</accession>
<protein>
    <recommendedName>
        <fullName evidence="3">YjbR protein</fullName>
    </recommendedName>
</protein>
<dbReference type="Pfam" id="PF04237">
    <property type="entry name" value="YjbR"/>
    <property type="match status" value="1"/>
</dbReference>
<keyword evidence="2" id="KW-1185">Reference proteome</keyword>
<dbReference type="InterPro" id="IPR058532">
    <property type="entry name" value="YjbR/MT2646/Rv2570-like"/>
</dbReference>
<proteinExistence type="predicted"/>
<reference evidence="1 2" key="1">
    <citation type="submission" date="2018-03" db="EMBL/GenBank/DDBJ databases">
        <title>Genomic Encyclopedia of Type Strains, Phase III (KMG-III): the genomes of soil and plant-associated and newly described type strains.</title>
        <authorList>
            <person name="Whitman W."/>
        </authorList>
    </citation>
    <scope>NUCLEOTIDE SEQUENCE [LARGE SCALE GENOMIC DNA]</scope>
    <source>
        <strain evidence="1 2">CGMCC 4.7104</strain>
    </source>
</reference>
<evidence type="ECO:0008006" key="3">
    <source>
        <dbReference type="Google" id="ProtNLM"/>
    </source>
</evidence>
<evidence type="ECO:0000313" key="2">
    <source>
        <dbReference type="Proteomes" id="UP000238312"/>
    </source>
</evidence>
<gene>
    <name evidence="1" type="ORF">B0I32_104142</name>
</gene>
<evidence type="ECO:0000313" key="1">
    <source>
        <dbReference type="EMBL" id="PRX67386.1"/>
    </source>
</evidence>
<comment type="caution">
    <text evidence="1">The sequence shown here is derived from an EMBL/GenBank/DDBJ whole genome shotgun (WGS) entry which is preliminary data.</text>
</comment>
<dbReference type="Proteomes" id="UP000238312">
    <property type="component" value="Unassembled WGS sequence"/>
</dbReference>
<dbReference type="SUPFAM" id="SSF142906">
    <property type="entry name" value="YjbR-like"/>
    <property type="match status" value="1"/>
</dbReference>
<sequence length="128" mass="14653">MSDPGGSVAAVITVDDVRRFACTLPRSSEHLIRDRVKFRVGQIVYVAFSRDETQMGFGFPKEERAALVAAEPDKFLMPRESDLRFHWVEARTAALDVAEMRELVLEAWRMCVPQKVRREQELAARPHP</sequence>
<name>A0A2T0N4T6_9ACTN</name>